<feature type="compositionally biased region" description="Polar residues" evidence="1">
    <location>
        <begin position="85"/>
        <end position="95"/>
    </location>
</feature>
<dbReference type="AlphaFoldDB" id="A0A6A6SX16"/>
<evidence type="ECO:0000313" key="2">
    <source>
        <dbReference type="EMBL" id="KAF2652259.1"/>
    </source>
</evidence>
<name>A0A6A6SX16_9PLEO</name>
<feature type="region of interest" description="Disordered" evidence="1">
    <location>
        <begin position="191"/>
        <end position="216"/>
    </location>
</feature>
<evidence type="ECO:0000313" key="3">
    <source>
        <dbReference type="Proteomes" id="UP000799324"/>
    </source>
</evidence>
<keyword evidence="3" id="KW-1185">Reference proteome</keyword>
<protein>
    <submittedName>
        <fullName evidence="2">Uncharacterized protein</fullName>
    </submittedName>
</protein>
<feature type="compositionally biased region" description="Polar residues" evidence="1">
    <location>
        <begin position="23"/>
        <end position="41"/>
    </location>
</feature>
<dbReference type="Proteomes" id="UP000799324">
    <property type="component" value="Unassembled WGS sequence"/>
</dbReference>
<accession>A0A6A6SX16</accession>
<organism evidence="2 3">
    <name type="scientific">Lophiostoma macrostomum CBS 122681</name>
    <dbReference type="NCBI Taxonomy" id="1314788"/>
    <lineage>
        <taxon>Eukaryota</taxon>
        <taxon>Fungi</taxon>
        <taxon>Dikarya</taxon>
        <taxon>Ascomycota</taxon>
        <taxon>Pezizomycotina</taxon>
        <taxon>Dothideomycetes</taxon>
        <taxon>Pleosporomycetidae</taxon>
        <taxon>Pleosporales</taxon>
        <taxon>Lophiostomataceae</taxon>
        <taxon>Lophiostoma</taxon>
    </lineage>
</organism>
<evidence type="ECO:0000256" key="1">
    <source>
        <dbReference type="SAM" id="MobiDB-lite"/>
    </source>
</evidence>
<dbReference type="OrthoDB" id="5384020at2759"/>
<feature type="compositionally biased region" description="Low complexity" evidence="1">
    <location>
        <begin position="137"/>
        <end position="146"/>
    </location>
</feature>
<sequence length="216" mass="23225">MSSDRNSPPLASPGISDRRRASVTGQTFQDLFGRQNGQQGTPAYPGPITSAAVNAQRRRLSLTTIGLGASPNQSSPFQGGRPRTESLSSANSGSVDESPFEDDPPPSAVSGTNSNPATPFARRLSFGARAMRDVRQSNGSIGNSNGEGYNFAENLRTRAERGSISAAPPMHSQQQQPHQRAKSVTIMEPPAREMPKQPRVPDAMQERILKGDFYMD</sequence>
<reference evidence="2" key="1">
    <citation type="journal article" date="2020" name="Stud. Mycol.">
        <title>101 Dothideomycetes genomes: a test case for predicting lifestyles and emergence of pathogens.</title>
        <authorList>
            <person name="Haridas S."/>
            <person name="Albert R."/>
            <person name="Binder M."/>
            <person name="Bloem J."/>
            <person name="Labutti K."/>
            <person name="Salamov A."/>
            <person name="Andreopoulos B."/>
            <person name="Baker S."/>
            <person name="Barry K."/>
            <person name="Bills G."/>
            <person name="Bluhm B."/>
            <person name="Cannon C."/>
            <person name="Castanera R."/>
            <person name="Culley D."/>
            <person name="Daum C."/>
            <person name="Ezra D."/>
            <person name="Gonzalez J."/>
            <person name="Henrissat B."/>
            <person name="Kuo A."/>
            <person name="Liang C."/>
            <person name="Lipzen A."/>
            <person name="Lutzoni F."/>
            <person name="Magnuson J."/>
            <person name="Mondo S."/>
            <person name="Nolan M."/>
            <person name="Ohm R."/>
            <person name="Pangilinan J."/>
            <person name="Park H.-J."/>
            <person name="Ramirez L."/>
            <person name="Alfaro M."/>
            <person name="Sun H."/>
            <person name="Tritt A."/>
            <person name="Yoshinaga Y."/>
            <person name="Zwiers L.-H."/>
            <person name="Turgeon B."/>
            <person name="Goodwin S."/>
            <person name="Spatafora J."/>
            <person name="Crous P."/>
            <person name="Grigoriev I."/>
        </authorList>
    </citation>
    <scope>NUCLEOTIDE SEQUENCE</scope>
    <source>
        <strain evidence="2">CBS 122681</strain>
    </source>
</reference>
<feature type="region of interest" description="Disordered" evidence="1">
    <location>
        <begin position="1"/>
        <end position="149"/>
    </location>
</feature>
<dbReference type="EMBL" id="MU004406">
    <property type="protein sequence ID" value="KAF2652259.1"/>
    <property type="molecule type" value="Genomic_DNA"/>
</dbReference>
<proteinExistence type="predicted"/>
<gene>
    <name evidence="2" type="ORF">K491DRAFT_664110</name>
</gene>